<dbReference type="OrthoDB" id="1882431at2759"/>
<dbReference type="Gramene" id="rna26893">
    <property type="protein sequence ID" value="RHN64111.1"/>
    <property type="gene ID" value="gene26893"/>
</dbReference>
<reference evidence="7 10" key="1">
    <citation type="journal article" date="2011" name="Nature">
        <title>The Medicago genome provides insight into the evolution of rhizobial symbioses.</title>
        <authorList>
            <person name="Young N.D."/>
            <person name="Debelle F."/>
            <person name="Oldroyd G.E."/>
            <person name="Geurts R."/>
            <person name="Cannon S.B."/>
            <person name="Udvardi M.K."/>
            <person name="Benedito V.A."/>
            <person name="Mayer K.F."/>
            <person name="Gouzy J."/>
            <person name="Schoof H."/>
            <person name="Van de Peer Y."/>
            <person name="Proost S."/>
            <person name="Cook D.R."/>
            <person name="Meyers B.C."/>
            <person name="Spannagl M."/>
            <person name="Cheung F."/>
            <person name="De Mita S."/>
            <person name="Krishnakumar V."/>
            <person name="Gundlach H."/>
            <person name="Zhou S."/>
            <person name="Mudge J."/>
            <person name="Bharti A.K."/>
            <person name="Murray J.D."/>
            <person name="Naoumkina M.A."/>
            <person name="Rosen B."/>
            <person name="Silverstein K.A."/>
            <person name="Tang H."/>
            <person name="Rombauts S."/>
            <person name="Zhao P.X."/>
            <person name="Zhou P."/>
            <person name="Barbe V."/>
            <person name="Bardou P."/>
            <person name="Bechner M."/>
            <person name="Bellec A."/>
            <person name="Berger A."/>
            <person name="Berges H."/>
            <person name="Bidwell S."/>
            <person name="Bisseling T."/>
            <person name="Choisne N."/>
            <person name="Couloux A."/>
            <person name="Denny R."/>
            <person name="Deshpande S."/>
            <person name="Dai X."/>
            <person name="Doyle J.J."/>
            <person name="Dudez A.M."/>
            <person name="Farmer A.D."/>
            <person name="Fouteau S."/>
            <person name="Franken C."/>
            <person name="Gibelin C."/>
            <person name="Gish J."/>
            <person name="Goldstein S."/>
            <person name="Gonzalez A.J."/>
            <person name="Green P.J."/>
            <person name="Hallab A."/>
            <person name="Hartog M."/>
            <person name="Hua A."/>
            <person name="Humphray S.J."/>
            <person name="Jeong D.H."/>
            <person name="Jing Y."/>
            <person name="Jocker A."/>
            <person name="Kenton S.M."/>
            <person name="Kim D.J."/>
            <person name="Klee K."/>
            <person name="Lai H."/>
            <person name="Lang C."/>
            <person name="Lin S."/>
            <person name="Macmil S.L."/>
            <person name="Magdelenat G."/>
            <person name="Matthews L."/>
            <person name="McCorrison J."/>
            <person name="Monaghan E.L."/>
            <person name="Mun J.H."/>
            <person name="Najar F.Z."/>
            <person name="Nicholson C."/>
            <person name="Noirot C."/>
            <person name="O'Bleness M."/>
            <person name="Paule C.R."/>
            <person name="Poulain J."/>
            <person name="Prion F."/>
            <person name="Qin B."/>
            <person name="Qu C."/>
            <person name="Retzel E.F."/>
            <person name="Riddle C."/>
            <person name="Sallet E."/>
            <person name="Samain S."/>
            <person name="Samson N."/>
            <person name="Sanders I."/>
            <person name="Saurat O."/>
            <person name="Scarpelli C."/>
            <person name="Schiex T."/>
            <person name="Segurens B."/>
            <person name="Severin A.J."/>
            <person name="Sherrier D.J."/>
            <person name="Shi R."/>
            <person name="Sims S."/>
            <person name="Singer S.R."/>
            <person name="Sinharoy S."/>
            <person name="Sterck L."/>
            <person name="Viollet A."/>
            <person name="Wang B.B."/>
            <person name="Wang K."/>
            <person name="Wang M."/>
            <person name="Wang X."/>
            <person name="Warfsmann J."/>
            <person name="Weissenbach J."/>
            <person name="White D.D."/>
            <person name="White J.D."/>
            <person name="Wiley G.B."/>
            <person name="Wincker P."/>
            <person name="Xing Y."/>
            <person name="Yang L."/>
            <person name="Yao Z."/>
            <person name="Ying F."/>
            <person name="Zhai J."/>
            <person name="Zhou L."/>
            <person name="Zuber A."/>
            <person name="Denarie J."/>
            <person name="Dixon R.A."/>
            <person name="May G.D."/>
            <person name="Schwartz D.C."/>
            <person name="Rogers J."/>
            <person name="Quetier F."/>
            <person name="Town C.D."/>
            <person name="Roe B.A."/>
        </authorList>
    </citation>
    <scope>NUCLEOTIDE SEQUENCE [LARGE SCALE GENOMIC DNA]</scope>
    <source>
        <strain evidence="7">A17</strain>
        <strain evidence="9 10">cv. Jemalong A17</strain>
    </source>
</reference>
<dbReference type="KEGG" id="mtr:25493992"/>
<reference evidence="7 10" key="2">
    <citation type="journal article" date="2014" name="BMC Genomics">
        <title>An improved genome release (version Mt4.0) for the model legume Medicago truncatula.</title>
        <authorList>
            <person name="Tang H."/>
            <person name="Krishnakumar V."/>
            <person name="Bidwell S."/>
            <person name="Rosen B."/>
            <person name="Chan A."/>
            <person name="Zhou S."/>
            <person name="Gentzbittel L."/>
            <person name="Childs K.L."/>
            <person name="Yandell M."/>
            <person name="Gundlach H."/>
            <person name="Mayer K.F."/>
            <person name="Schwartz D.C."/>
            <person name="Town C.D."/>
        </authorList>
    </citation>
    <scope>GENOME REANNOTATION</scope>
    <source>
        <strain evidence="7">A17</strain>
        <strain evidence="9 10">cv. Jemalong A17</strain>
    </source>
</reference>
<evidence type="ECO:0000256" key="2">
    <source>
        <dbReference type="ARBA" id="ARBA00007447"/>
    </source>
</evidence>
<organism evidence="9">
    <name type="scientific">Medicago truncatula</name>
    <name type="common">Barrel medic</name>
    <name type="synonym">Medicago tribuloides</name>
    <dbReference type="NCBI Taxonomy" id="3880"/>
    <lineage>
        <taxon>Eukaryota</taxon>
        <taxon>Viridiplantae</taxon>
        <taxon>Streptophyta</taxon>
        <taxon>Embryophyta</taxon>
        <taxon>Tracheophyta</taxon>
        <taxon>Spermatophyta</taxon>
        <taxon>Magnoliopsida</taxon>
        <taxon>eudicotyledons</taxon>
        <taxon>Gunneridae</taxon>
        <taxon>Pentapetalae</taxon>
        <taxon>rosids</taxon>
        <taxon>fabids</taxon>
        <taxon>Fabales</taxon>
        <taxon>Fabaceae</taxon>
        <taxon>Papilionoideae</taxon>
        <taxon>50 kb inversion clade</taxon>
        <taxon>NPAAA clade</taxon>
        <taxon>Hologalegina</taxon>
        <taxon>IRL clade</taxon>
        <taxon>Trifolieae</taxon>
        <taxon>Medicago</taxon>
    </lineage>
</organism>
<evidence type="ECO:0000313" key="7">
    <source>
        <dbReference type="EMBL" id="KEH32186.1"/>
    </source>
</evidence>
<dbReference type="Pfam" id="PF14541">
    <property type="entry name" value="TAXi_C"/>
    <property type="match status" value="1"/>
</dbReference>
<evidence type="ECO:0000313" key="11">
    <source>
        <dbReference type="Proteomes" id="UP000265566"/>
    </source>
</evidence>
<gene>
    <name evidence="9" type="primary">25493992</name>
    <name evidence="7" type="ordered locus">MTR_4g117090</name>
    <name evidence="8" type="ORF">MtrunA17_Chr4g0065581</name>
</gene>
<dbReference type="SUPFAM" id="SSF50630">
    <property type="entry name" value="Acid proteases"/>
    <property type="match status" value="1"/>
</dbReference>
<dbReference type="EC" id="3.4.23.12" evidence="8"/>
<evidence type="ECO:0000256" key="1">
    <source>
        <dbReference type="ARBA" id="ARBA00004239"/>
    </source>
</evidence>
<dbReference type="InterPro" id="IPR033121">
    <property type="entry name" value="PEPTIDASE_A1"/>
</dbReference>
<dbReference type="FunFam" id="2.40.70.10:FF:000041">
    <property type="entry name" value="Basic 7S globulin"/>
    <property type="match status" value="1"/>
</dbReference>
<dbReference type="AlphaFoldDB" id="G8A053"/>
<evidence type="ECO:0000256" key="3">
    <source>
        <dbReference type="ARBA" id="ARBA00022525"/>
    </source>
</evidence>
<dbReference type="PANTHER" id="PTHR47965:SF83">
    <property type="entry name" value="NEPENTHESIN-RELATED"/>
    <property type="match status" value="1"/>
</dbReference>
<dbReference type="InterPro" id="IPR001461">
    <property type="entry name" value="Aspartic_peptidase_A1"/>
</dbReference>
<dbReference type="PANTHER" id="PTHR47965">
    <property type="entry name" value="ASPARTYL PROTEASE-RELATED"/>
    <property type="match status" value="1"/>
</dbReference>
<dbReference type="GO" id="GO:0006508">
    <property type="term" value="P:proteolysis"/>
    <property type="evidence" value="ECO:0007669"/>
    <property type="project" value="InterPro"/>
</dbReference>
<comment type="similarity">
    <text evidence="2">Belongs to the peptidase A1 family.</text>
</comment>
<dbReference type="OMA" id="YYLPPHD"/>
<dbReference type="GO" id="GO:0005576">
    <property type="term" value="C:extracellular region"/>
    <property type="evidence" value="ECO:0007669"/>
    <property type="project" value="UniProtKB-SubCell"/>
</dbReference>
<dbReference type="HOGENOM" id="CLU_032185_0_0_1"/>
<evidence type="ECO:0000313" key="8">
    <source>
        <dbReference type="EMBL" id="RHN64111.1"/>
    </source>
</evidence>
<evidence type="ECO:0000256" key="5">
    <source>
        <dbReference type="SAM" id="SignalP"/>
    </source>
</evidence>
<feature type="chain" id="PRO_5014574384" evidence="5">
    <location>
        <begin position="26"/>
        <end position="454"/>
    </location>
</feature>
<keyword evidence="8" id="KW-0378">Hydrolase</keyword>
<comment type="subcellular location">
    <subcellularLocation>
        <location evidence="1">Secreted</location>
        <location evidence="1">Extracellular space</location>
    </subcellularLocation>
</comment>
<keyword evidence="10" id="KW-1185">Reference proteome</keyword>
<dbReference type="InterPro" id="IPR032799">
    <property type="entry name" value="TAXi_C"/>
</dbReference>
<dbReference type="Pfam" id="PF14543">
    <property type="entry name" value="TAXi_N"/>
    <property type="match status" value="1"/>
</dbReference>
<dbReference type="eggNOG" id="KOG1339">
    <property type="taxonomic scope" value="Eukaryota"/>
</dbReference>
<dbReference type="FunFam" id="2.40.70.10:FF:000096">
    <property type="entry name" value="Basic 7S globulin"/>
    <property type="match status" value="1"/>
</dbReference>
<evidence type="ECO:0000313" key="9">
    <source>
        <dbReference type="EnsemblPlants" id="KEH32186"/>
    </source>
</evidence>
<dbReference type="EMBL" id="PSQE01000004">
    <property type="protein sequence ID" value="RHN64111.1"/>
    <property type="molecule type" value="Genomic_DNA"/>
</dbReference>
<name>G8A053_MEDTR</name>
<accession>G8A053</accession>
<evidence type="ECO:0000259" key="6">
    <source>
        <dbReference type="PROSITE" id="PS51767"/>
    </source>
</evidence>
<dbReference type="STRING" id="3880.G8A053"/>
<reference evidence="11" key="4">
    <citation type="journal article" date="2018" name="Nat. Plants">
        <title>Whole-genome landscape of Medicago truncatula symbiotic genes.</title>
        <authorList>
            <person name="Pecrix Y."/>
            <person name="Staton S.E."/>
            <person name="Sallet E."/>
            <person name="Lelandais-Briere C."/>
            <person name="Moreau S."/>
            <person name="Carrere S."/>
            <person name="Blein T."/>
            <person name="Jardinaud M.F."/>
            <person name="Latrasse D."/>
            <person name="Zouine M."/>
            <person name="Zahm M."/>
            <person name="Kreplak J."/>
            <person name="Mayjonade B."/>
            <person name="Satge C."/>
            <person name="Perez M."/>
            <person name="Cauet S."/>
            <person name="Marande W."/>
            <person name="Chantry-Darmon C."/>
            <person name="Lopez-Roques C."/>
            <person name="Bouchez O."/>
            <person name="Berard A."/>
            <person name="Debelle F."/>
            <person name="Munos S."/>
            <person name="Bendahmane A."/>
            <person name="Berges H."/>
            <person name="Niebel A."/>
            <person name="Buitink J."/>
            <person name="Frugier F."/>
            <person name="Benhamed M."/>
            <person name="Crespi M."/>
            <person name="Gouzy J."/>
            <person name="Gamas P."/>
        </authorList>
    </citation>
    <scope>NUCLEOTIDE SEQUENCE [LARGE SCALE GENOMIC DNA]</scope>
    <source>
        <strain evidence="11">cv. Jemalong A17</strain>
    </source>
</reference>
<dbReference type="PROSITE" id="PS51767">
    <property type="entry name" value="PEPTIDASE_A1"/>
    <property type="match status" value="1"/>
</dbReference>
<keyword evidence="3" id="KW-0964">Secreted</keyword>
<evidence type="ECO:0000313" key="10">
    <source>
        <dbReference type="Proteomes" id="UP000002051"/>
    </source>
</evidence>
<dbReference type="Proteomes" id="UP000002051">
    <property type="component" value="Chromosome 4"/>
</dbReference>
<dbReference type="Gene3D" id="2.40.70.10">
    <property type="entry name" value="Acid Proteases"/>
    <property type="match status" value="2"/>
</dbReference>
<dbReference type="PaxDb" id="3880-AES84841"/>
<dbReference type="Proteomes" id="UP000265566">
    <property type="component" value="Chromosome 4"/>
</dbReference>
<dbReference type="ExpressionAtlas" id="G8A053">
    <property type="expression patterns" value="differential"/>
</dbReference>
<sequence>MATSFTLHLFLLSLSLLSLLSSSVALTKSHIPKPNTFVLPIAKDPKTLQYSTSIKLGTPAVPLDLVIDIRERFLWFECDDSYNSTTYNPIQCGTKKCKQARGTGCIDCTNHPFKTGCTNNTCGVEPFNPFGGFFVSGDVGEDILSFPRVTSDGRRVTNVRVPRFISSCVYPDKFGVQGFLEGLSKGKKGVLGLARTLISLPTQIATRFKLDRKFTLCLPSTSQKNGLGPGSLFVGGGPYNLGSNKDDASKFLKYTPLITNRRSTGPIFDNFPSTEYFIKVKSIKVDNNVVNFNTTLLSINKLGEGGTKLSTVIPHTTLHTSIYNPLLNAFVKKAEIRKIKRVKAVAPFGACFDSRTISKSVNGPNVPTIDLVLKGGVEWRIFGANSMVKVNENVLCLGFVDAGSEEVGPSATSIIIGGHQLEDNLVEFDLVSSKLGFSSSLLLNKASCSHFRGF</sequence>
<protein>
    <submittedName>
        <fullName evidence="8">Putative nepenthesin</fullName>
        <ecNumber evidence="8">3.4.23.12</ecNumber>
    </submittedName>
    <submittedName>
        <fullName evidence="7">Xyloglucanase-specific endoglucanase inhibitor protein</fullName>
    </submittedName>
</protein>
<feature type="signal peptide" evidence="5">
    <location>
        <begin position="1"/>
        <end position="25"/>
    </location>
</feature>
<proteinExistence type="inferred from homology"/>
<reference evidence="8" key="5">
    <citation type="journal article" date="2018" name="Nat. Plants">
        <title>Whole-genome landscape of Medicago truncatula symbiotic genes.</title>
        <authorList>
            <person name="Pecrix Y."/>
            <person name="Gamas P."/>
            <person name="Carrere S."/>
        </authorList>
    </citation>
    <scope>NUCLEOTIDE SEQUENCE</scope>
    <source>
        <tissue evidence="8">Leaves</tissue>
    </source>
</reference>
<keyword evidence="4 5" id="KW-0732">Signal</keyword>
<dbReference type="EMBL" id="CM001220">
    <property type="protein sequence ID" value="KEH32186.1"/>
    <property type="molecule type" value="Genomic_DNA"/>
</dbReference>
<dbReference type="EnsemblPlants" id="KEH32186">
    <property type="protein sequence ID" value="KEH32186"/>
    <property type="gene ID" value="MTR_4g117090"/>
</dbReference>
<feature type="domain" description="Peptidase A1" evidence="6">
    <location>
        <begin position="50"/>
        <end position="438"/>
    </location>
</feature>
<dbReference type="InterPro" id="IPR021109">
    <property type="entry name" value="Peptidase_aspartic_dom_sf"/>
</dbReference>
<reference evidence="9" key="3">
    <citation type="submission" date="2015-04" db="UniProtKB">
        <authorList>
            <consortium name="EnsemblPlants"/>
        </authorList>
    </citation>
    <scope>IDENTIFICATION</scope>
    <source>
        <strain evidence="9">cv. Jemalong A17</strain>
    </source>
</reference>
<dbReference type="InterPro" id="IPR032861">
    <property type="entry name" value="TAXi_N"/>
</dbReference>
<dbReference type="GO" id="GO:0004190">
    <property type="term" value="F:aspartic-type endopeptidase activity"/>
    <property type="evidence" value="ECO:0007669"/>
    <property type="project" value="InterPro"/>
</dbReference>
<evidence type="ECO:0000256" key="4">
    <source>
        <dbReference type="ARBA" id="ARBA00022729"/>
    </source>
</evidence>